<comment type="catalytic activity">
    <reaction evidence="1">
        <text>[protein]-peptidylproline (omega=180) = [protein]-peptidylproline (omega=0)</text>
        <dbReference type="Rhea" id="RHEA:16237"/>
        <dbReference type="Rhea" id="RHEA-COMP:10747"/>
        <dbReference type="Rhea" id="RHEA-COMP:10748"/>
        <dbReference type="ChEBI" id="CHEBI:83833"/>
        <dbReference type="ChEBI" id="CHEBI:83834"/>
        <dbReference type="EC" id="5.2.1.8"/>
    </reaction>
</comment>
<dbReference type="EC" id="5.2.1.8" evidence="2"/>
<keyword evidence="7" id="KW-0472">Membrane</keyword>
<keyword evidence="4" id="KW-0697">Rotamase</keyword>
<evidence type="ECO:0000256" key="1">
    <source>
        <dbReference type="ARBA" id="ARBA00000971"/>
    </source>
</evidence>
<accession>A0A3E3INT3</accession>
<evidence type="ECO:0000256" key="4">
    <source>
        <dbReference type="ARBA" id="ARBA00023110"/>
    </source>
</evidence>
<dbReference type="Proteomes" id="UP000261166">
    <property type="component" value="Unassembled WGS sequence"/>
</dbReference>
<feature type="transmembrane region" description="Helical" evidence="7">
    <location>
        <begin position="41"/>
        <end position="63"/>
    </location>
</feature>
<dbReference type="PANTHER" id="PTHR47245:SF1">
    <property type="entry name" value="FOLDASE PROTEIN PRSA"/>
    <property type="match status" value="1"/>
</dbReference>
<dbReference type="EMBL" id="QVLV01000010">
    <property type="protein sequence ID" value="RGE58856.1"/>
    <property type="molecule type" value="Genomic_DNA"/>
</dbReference>
<evidence type="ECO:0000313" key="11">
    <source>
        <dbReference type="Proteomes" id="UP000261166"/>
    </source>
</evidence>
<dbReference type="PANTHER" id="PTHR47245">
    <property type="entry name" value="PEPTIDYLPROLYL ISOMERASE"/>
    <property type="match status" value="1"/>
</dbReference>
<evidence type="ECO:0000256" key="5">
    <source>
        <dbReference type="ARBA" id="ARBA00023235"/>
    </source>
</evidence>
<evidence type="ECO:0000256" key="3">
    <source>
        <dbReference type="ARBA" id="ARBA00022729"/>
    </source>
</evidence>
<evidence type="ECO:0000256" key="2">
    <source>
        <dbReference type="ARBA" id="ARBA00013194"/>
    </source>
</evidence>
<evidence type="ECO:0000256" key="6">
    <source>
        <dbReference type="SAM" id="MobiDB-lite"/>
    </source>
</evidence>
<feature type="region of interest" description="Disordered" evidence="6">
    <location>
        <begin position="404"/>
        <end position="434"/>
    </location>
</feature>
<dbReference type="Proteomes" id="UP000260812">
    <property type="component" value="Unassembled WGS sequence"/>
</dbReference>
<protein>
    <recommendedName>
        <fullName evidence="2">peptidylprolyl isomerase</fullName>
        <ecNumber evidence="2">5.2.1.8</ecNumber>
    </recommendedName>
</protein>
<sequence>MSNNKKTEEKSEKVMTKYDRKMEKRRIEEEKELKSLKRFKIGSIIIIAAIAAAVVISIGMSAYTKYAAVHNTYVKIGDHEITKVEYDYYYNNAVNSYLSMYGSYLPYMGLDTSKDFAQQQYTDNMTWKDYFDQMAVSQLTQVKAIVDDAAAQGFTYDDTQDMAAFETEFAAQAETESVSASELYSNMYGDYATRDRILPYVKENMLANAYYEHLTEINKPGDEEIQEYYEANKNSYDKVDYRSFAFTTQLAEDATEEDITKAMDELKKSAQAMEEKVKAGEDFETLCVENASEEQKENYGGADKEGSLTEGGSYAGSPAAISAWLFDESRKEGDLTILPDETNHRYYVAQFIKRTNDADATSQSISSTLSNQKAGEYVKALTEKYEVTDVAGKLAYLTIEESTTEAVETGTEAATETAVGNASAEETESSSAAE</sequence>
<dbReference type="RefSeq" id="WP_025490277.1">
    <property type="nucleotide sequence ID" value="NZ_JBKUNB010000009.1"/>
</dbReference>
<dbReference type="InterPro" id="IPR027304">
    <property type="entry name" value="Trigger_fact/SurA_dom_sf"/>
</dbReference>
<dbReference type="Gene3D" id="6.10.140.970">
    <property type="match status" value="1"/>
</dbReference>
<dbReference type="Pfam" id="PF13624">
    <property type="entry name" value="SurA_N_3"/>
    <property type="match status" value="1"/>
</dbReference>
<dbReference type="GO" id="GO:0003755">
    <property type="term" value="F:peptidyl-prolyl cis-trans isomerase activity"/>
    <property type="evidence" value="ECO:0007669"/>
    <property type="project" value="UniProtKB-KW"/>
</dbReference>
<gene>
    <name evidence="9" type="ORF">DWY69_19120</name>
    <name evidence="8" type="ORF">DXC51_15745</name>
</gene>
<evidence type="ECO:0000256" key="7">
    <source>
        <dbReference type="SAM" id="Phobius"/>
    </source>
</evidence>
<evidence type="ECO:0000313" key="9">
    <source>
        <dbReference type="EMBL" id="RGE68581.1"/>
    </source>
</evidence>
<dbReference type="OrthoDB" id="9804319at2"/>
<keyword evidence="3" id="KW-0732">Signal</keyword>
<evidence type="ECO:0000313" key="10">
    <source>
        <dbReference type="Proteomes" id="UP000260812"/>
    </source>
</evidence>
<keyword evidence="5 9" id="KW-0413">Isomerase</keyword>
<dbReference type="InterPro" id="IPR050245">
    <property type="entry name" value="PrsA_foldase"/>
</dbReference>
<dbReference type="EMBL" id="QVLU01000019">
    <property type="protein sequence ID" value="RGE68581.1"/>
    <property type="molecule type" value="Genomic_DNA"/>
</dbReference>
<proteinExistence type="predicted"/>
<keyword evidence="10" id="KW-1185">Reference proteome</keyword>
<dbReference type="GeneID" id="97988280"/>
<reference evidence="9 11" key="1">
    <citation type="submission" date="2018-08" db="EMBL/GenBank/DDBJ databases">
        <title>A genome reference for cultivated species of the human gut microbiota.</title>
        <authorList>
            <person name="Zou Y."/>
            <person name="Xue W."/>
            <person name="Luo G."/>
        </authorList>
    </citation>
    <scope>NUCLEOTIDE SEQUENCE [LARGE SCALE GENOMIC DNA]</scope>
    <source>
        <strain evidence="9 11">AF26-4BH</strain>
        <strain evidence="8">TF05-5AC</strain>
    </source>
</reference>
<organism evidence="9 11">
    <name type="scientific">Eisenbergiella massiliensis</name>
    <dbReference type="NCBI Taxonomy" id="1720294"/>
    <lineage>
        <taxon>Bacteria</taxon>
        <taxon>Bacillati</taxon>
        <taxon>Bacillota</taxon>
        <taxon>Clostridia</taxon>
        <taxon>Lachnospirales</taxon>
        <taxon>Lachnospiraceae</taxon>
        <taxon>Eisenbergiella</taxon>
    </lineage>
</organism>
<evidence type="ECO:0000313" key="8">
    <source>
        <dbReference type="EMBL" id="RGE58856.1"/>
    </source>
</evidence>
<comment type="caution">
    <text evidence="9">The sequence shown here is derived from an EMBL/GenBank/DDBJ whole genome shotgun (WGS) entry which is preliminary data.</text>
</comment>
<name>A0A3E3INT3_9FIRM</name>
<keyword evidence="7" id="KW-0812">Transmembrane</keyword>
<dbReference type="SUPFAM" id="SSF109998">
    <property type="entry name" value="Triger factor/SurA peptide-binding domain-like"/>
    <property type="match status" value="1"/>
</dbReference>
<dbReference type="AlphaFoldDB" id="A0A3E3INT3"/>
<keyword evidence="7" id="KW-1133">Transmembrane helix</keyword>